<evidence type="ECO:0000313" key="9">
    <source>
        <dbReference type="EMBL" id="PON66375.1"/>
    </source>
</evidence>
<dbReference type="PROSITE" id="PS51471">
    <property type="entry name" value="FE2OG_OXY"/>
    <property type="match status" value="1"/>
</dbReference>
<keyword evidence="10" id="KW-1185">Reference proteome</keyword>
<comment type="similarity">
    <text evidence="1 7">Belongs to the iron/ascorbate-dependent oxidoreductase family.</text>
</comment>
<comment type="caution">
    <text evidence="9">The sequence shown here is derived from an EMBL/GenBank/DDBJ whole genome shotgun (WGS) entry which is preliminary data.</text>
</comment>
<dbReference type="Pfam" id="PF14226">
    <property type="entry name" value="DIOX_N"/>
    <property type="match status" value="1"/>
</dbReference>
<dbReference type="OrthoDB" id="288590at2759"/>
<organism evidence="9 10">
    <name type="scientific">Parasponia andersonii</name>
    <name type="common">Sponia andersonii</name>
    <dbReference type="NCBI Taxonomy" id="3476"/>
    <lineage>
        <taxon>Eukaryota</taxon>
        <taxon>Viridiplantae</taxon>
        <taxon>Streptophyta</taxon>
        <taxon>Embryophyta</taxon>
        <taxon>Tracheophyta</taxon>
        <taxon>Spermatophyta</taxon>
        <taxon>Magnoliopsida</taxon>
        <taxon>eudicotyledons</taxon>
        <taxon>Gunneridae</taxon>
        <taxon>Pentapetalae</taxon>
        <taxon>rosids</taxon>
        <taxon>fabids</taxon>
        <taxon>Rosales</taxon>
        <taxon>Cannabaceae</taxon>
        <taxon>Parasponia</taxon>
    </lineage>
</organism>
<dbReference type="InterPro" id="IPR044861">
    <property type="entry name" value="IPNS-like_FE2OG_OXY"/>
</dbReference>
<dbReference type="SUPFAM" id="SSF51197">
    <property type="entry name" value="Clavaminate synthase-like"/>
    <property type="match status" value="1"/>
</dbReference>
<proteinExistence type="inferred from homology"/>
<protein>
    <submittedName>
        <fullName evidence="9">Oxoglutarate/iron-dependent dioxygenase</fullName>
    </submittedName>
</protein>
<dbReference type="InterPro" id="IPR026992">
    <property type="entry name" value="DIOX_N"/>
</dbReference>
<dbReference type="GO" id="GO:0046872">
    <property type="term" value="F:metal ion binding"/>
    <property type="evidence" value="ECO:0007669"/>
    <property type="project" value="UniProtKB-KW"/>
</dbReference>
<keyword evidence="2 7" id="KW-0479">Metal-binding</keyword>
<evidence type="ECO:0000256" key="7">
    <source>
        <dbReference type="RuleBase" id="RU003682"/>
    </source>
</evidence>
<dbReference type="AlphaFoldDB" id="A0A2P5CZG7"/>
<keyword evidence="3 9" id="KW-0223">Dioxygenase</keyword>
<evidence type="ECO:0000256" key="2">
    <source>
        <dbReference type="ARBA" id="ARBA00022723"/>
    </source>
</evidence>
<dbReference type="FunFam" id="2.60.120.330:FF:000022">
    <property type="entry name" value="Probable 2-oxoglutarate-dependent dioxygenase AOP1.2"/>
    <property type="match status" value="1"/>
</dbReference>
<evidence type="ECO:0000256" key="5">
    <source>
        <dbReference type="ARBA" id="ARBA00023004"/>
    </source>
</evidence>
<gene>
    <name evidence="9" type="ORF">PanWU01x14_110300</name>
</gene>
<dbReference type="InterPro" id="IPR050231">
    <property type="entry name" value="Iron_ascorbate_oxido_reductase"/>
</dbReference>
<evidence type="ECO:0000256" key="6">
    <source>
        <dbReference type="ARBA" id="ARBA00057022"/>
    </source>
</evidence>
<evidence type="ECO:0000256" key="4">
    <source>
        <dbReference type="ARBA" id="ARBA00023002"/>
    </source>
</evidence>
<dbReference type="GO" id="GO:0051213">
    <property type="term" value="F:dioxygenase activity"/>
    <property type="evidence" value="ECO:0007669"/>
    <property type="project" value="UniProtKB-KW"/>
</dbReference>
<dbReference type="Proteomes" id="UP000237105">
    <property type="component" value="Unassembled WGS sequence"/>
</dbReference>
<keyword evidence="5 7" id="KW-0408">Iron</keyword>
<dbReference type="STRING" id="3476.A0A2P5CZG7"/>
<evidence type="ECO:0000256" key="1">
    <source>
        <dbReference type="ARBA" id="ARBA00008056"/>
    </source>
</evidence>
<dbReference type="InterPro" id="IPR005123">
    <property type="entry name" value="Oxoglu/Fe-dep_dioxygenase_dom"/>
</dbReference>
<keyword evidence="4 7" id="KW-0560">Oxidoreductase</keyword>
<sequence length="316" mass="36589">MGSEIEEYKNMIPVIDFTDEKLKPGSESWVLACTKVRYGLEEYGCFEAVYDEVPIQLHNSVFSAAKELFDLPIETKRQKTSDRPGSNYVGQNPILPLYESLGFDNPTSYEAAESFTRIMWPQGNDHFRESVRSFSKPMAELYEMATRMVFESYGLGRLHDSHVESTFYRLRFFKYRTPETNETNVGLQTHTDKTFITILHQHEVDGLQIRTKDDQYIDVKPKFSSFLFIAGDACMAWSNDRIRACEHRVILKGDQPRHSLGVYSLVNGVMEVPEELIDEEFPLRYKPIDHLNFLFQFFTDDAIRYSACPIKTSFGV</sequence>
<accession>A0A2P5CZG7</accession>
<feature type="domain" description="Fe2OG dioxygenase" evidence="8">
    <location>
        <begin position="166"/>
        <end position="267"/>
    </location>
</feature>
<dbReference type="Pfam" id="PF03171">
    <property type="entry name" value="2OG-FeII_Oxy"/>
    <property type="match status" value="1"/>
</dbReference>
<name>A0A2P5CZG7_PARAD</name>
<evidence type="ECO:0000259" key="8">
    <source>
        <dbReference type="PROSITE" id="PS51471"/>
    </source>
</evidence>
<comment type="function">
    <text evidence="6">Probable 2-oxoglutarate-dependent dioxygenase that may be involved in glucosinolates biosynthesis. May play a role in the production of aliphatic glucosinolates.</text>
</comment>
<dbReference type="InterPro" id="IPR027443">
    <property type="entry name" value="IPNS-like_sf"/>
</dbReference>
<dbReference type="PANTHER" id="PTHR47990">
    <property type="entry name" value="2-OXOGLUTARATE (2OG) AND FE(II)-DEPENDENT OXYGENASE SUPERFAMILY PROTEIN-RELATED"/>
    <property type="match status" value="1"/>
</dbReference>
<evidence type="ECO:0000256" key="3">
    <source>
        <dbReference type="ARBA" id="ARBA00022964"/>
    </source>
</evidence>
<reference evidence="10" key="1">
    <citation type="submission" date="2016-06" db="EMBL/GenBank/DDBJ databases">
        <title>Parallel loss of symbiosis genes in relatives of nitrogen-fixing non-legume Parasponia.</title>
        <authorList>
            <person name="Van Velzen R."/>
            <person name="Holmer R."/>
            <person name="Bu F."/>
            <person name="Rutten L."/>
            <person name="Van Zeijl A."/>
            <person name="Liu W."/>
            <person name="Santuari L."/>
            <person name="Cao Q."/>
            <person name="Sharma T."/>
            <person name="Shen D."/>
            <person name="Roswanjaya Y."/>
            <person name="Wardhani T."/>
            <person name="Kalhor M.S."/>
            <person name="Jansen J."/>
            <person name="Van den Hoogen J."/>
            <person name="Gungor B."/>
            <person name="Hartog M."/>
            <person name="Hontelez J."/>
            <person name="Verver J."/>
            <person name="Yang W.-C."/>
            <person name="Schijlen E."/>
            <person name="Repin R."/>
            <person name="Schilthuizen M."/>
            <person name="Schranz E."/>
            <person name="Heidstra R."/>
            <person name="Miyata K."/>
            <person name="Fedorova E."/>
            <person name="Kohlen W."/>
            <person name="Bisseling T."/>
            <person name="Smit S."/>
            <person name="Geurts R."/>
        </authorList>
    </citation>
    <scope>NUCLEOTIDE SEQUENCE [LARGE SCALE GENOMIC DNA]</scope>
    <source>
        <strain evidence="10">cv. WU1-14</strain>
    </source>
</reference>
<evidence type="ECO:0000313" key="10">
    <source>
        <dbReference type="Proteomes" id="UP000237105"/>
    </source>
</evidence>
<dbReference type="EMBL" id="JXTB01000080">
    <property type="protein sequence ID" value="PON66375.1"/>
    <property type="molecule type" value="Genomic_DNA"/>
</dbReference>
<dbReference type="Gene3D" id="2.60.120.330">
    <property type="entry name" value="B-lactam Antibiotic, Isopenicillin N Synthase, Chain"/>
    <property type="match status" value="1"/>
</dbReference>